<dbReference type="EMBL" id="CU459003">
    <property type="protein sequence ID" value="CAM78117.1"/>
    <property type="molecule type" value="Genomic_DNA"/>
</dbReference>
<feature type="region of interest" description="Disordered" evidence="1">
    <location>
        <begin position="1"/>
        <end position="28"/>
    </location>
</feature>
<sequence length="219" mass="23452">MLRGNRTSPPRFWPETTTSARSGPRRAATVPVDRSDRTVLVTVMIASVTMTTTTIEHQERERIQMRTIPLVLLAIAAIGLGAEATVAAGDAHSHGTGTSGLTLNNGVKWPTDGALRHGMSEIRTLVADARPKVHSGRFLAADYERLAVAVLGQVESIAANCKLPQEVDTQLHLVLAQIIDGAEHIKSGKAPVDGVVAVIGGIDAYDKHFDHPGWQPLDH</sequence>
<protein>
    <recommendedName>
        <fullName evidence="3">DnrO protein</fullName>
    </recommendedName>
</protein>
<evidence type="ECO:0008006" key="3">
    <source>
        <dbReference type="Google" id="ProtNLM"/>
    </source>
</evidence>
<reference evidence="2" key="1">
    <citation type="journal article" date="2007" name="J. Bacteriol.">
        <title>Comparative genome analysis of four magnetotactic bacteria reveals a complex set of group-specific genes implicated in magnetosome biomineralization and function.</title>
        <authorList>
            <person name="Richter M."/>
            <person name="Kube M."/>
            <person name="Bazylinski D.A."/>
            <person name="Lombardot T."/>
            <person name="Gloeckner F.O."/>
            <person name="Reinhardt R."/>
            <person name="Schueler D."/>
        </authorList>
    </citation>
    <scope>NUCLEOTIDE SEQUENCE</scope>
    <source>
        <strain evidence="2">MSR-1</strain>
    </source>
</reference>
<dbReference type="AlphaFoldDB" id="A4U5G0"/>
<evidence type="ECO:0000256" key="1">
    <source>
        <dbReference type="SAM" id="MobiDB-lite"/>
    </source>
</evidence>
<accession>A4U5G0</accession>
<proteinExistence type="predicted"/>
<organism evidence="2">
    <name type="scientific">Magnetospirillum gryphiswaldense</name>
    <dbReference type="NCBI Taxonomy" id="55518"/>
    <lineage>
        <taxon>Bacteria</taxon>
        <taxon>Pseudomonadati</taxon>
        <taxon>Pseudomonadota</taxon>
        <taxon>Alphaproteobacteria</taxon>
        <taxon>Rhodospirillales</taxon>
        <taxon>Rhodospirillaceae</taxon>
        <taxon>Magnetospirillum</taxon>
    </lineage>
</organism>
<evidence type="ECO:0000313" key="2">
    <source>
        <dbReference type="EMBL" id="CAM78117.1"/>
    </source>
</evidence>
<gene>
    <name evidence="2" type="ORF">MGR_4185</name>
</gene>
<name>A4U5G0_9PROT</name>